<dbReference type="SUPFAM" id="SSF51735">
    <property type="entry name" value="NAD(P)-binding Rossmann-fold domains"/>
    <property type="match status" value="1"/>
</dbReference>
<name>A0A914CLP2_9BILA</name>
<reference evidence="12" key="1">
    <citation type="submission" date="2022-11" db="UniProtKB">
        <authorList>
            <consortium name="WormBaseParasite"/>
        </authorList>
    </citation>
    <scope>IDENTIFICATION</scope>
</reference>
<dbReference type="PROSITE" id="PS00068">
    <property type="entry name" value="MDH"/>
    <property type="match status" value="1"/>
</dbReference>
<feature type="domain" description="Lactate/malate dehydrogenase N-terminal" evidence="9">
    <location>
        <begin position="15"/>
        <end position="157"/>
    </location>
</feature>
<dbReference type="InterPro" id="IPR010097">
    <property type="entry name" value="Malate_DH_type1"/>
</dbReference>
<dbReference type="InterPro" id="IPR001252">
    <property type="entry name" value="Malate_DH_AS"/>
</dbReference>
<evidence type="ECO:0000256" key="8">
    <source>
        <dbReference type="ARBA" id="ARBA00048313"/>
    </source>
</evidence>
<dbReference type="Gene3D" id="3.90.110.10">
    <property type="entry name" value="Lactate dehydrogenase/glycoside hydrolase, family 4, C-terminal"/>
    <property type="match status" value="1"/>
</dbReference>
<dbReference type="SUPFAM" id="SSF56327">
    <property type="entry name" value="LDH C-terminal domain-like"/>
    <property type="match status" value="1"/>
</dbReference>
<dbReference type="PANTHER" id="PTHR11540:SF16">
    <property type="entry name" value="MALATE DEHYDROGENASE, MITOCHONDRIAL"/>
    <property type="match status" value="1"/>
</dbReference>
<dbReference type="GO" id="GO:0006108">
    <property type="term" value="P:malate metabolic process"/>
    <property type="evidence" value="ECO:0007669"/>
    <property type="project" value="InterPro"/>
</dbReference>
<dbReference type="Pfam" id="PF00056">
    <property type="entry name" value="Ldh_1_N"/>
    <property type="match status" value="1"/>
</dbReference>
<dbReference type="NCBIfam" id="TIGR01772">
    <property type="entry name" value="MDH_euk_gproteo"/>
    <property type="match status" value="1"/>
</dbReference>
<dbReference type="InterPro" id="IPR001236">
    <property type="entry name" value="Lactate/malate_DH_N"/>
</dbReference>
<dbReference type="Proteomes" id="UP000887540">
    <property type="component" value="Unplaced"/>
</dbReference>
<sequence length="677" mass="74741">MSRVMSVRASSNAPKVALLGASGGIGQPLGLLLKKNPNIAKLALYDLVGTPGVAADLSHIDTPAQVSAHTGPAELVSALEGADIVVIPAGVPRKPGMTRDDLFNTNAGIVRDLAEAAAKTCPKAFLAIITNPVNSTVPIACEVYKNNDITDLKRIFGVTTLDVVRAQAFVAEKKGLDVNKTTVPVIGGHAGVTIIPLLSQVKPSVKFTDEEIKALTERIQEAGTEVVKAKAGAGSATLSMALAGARFVENLLNALKGQKVVQCSYVKSDVIKGIDYFSTPIEIGQNGVEKIHGTGPLSSYEQSLVEKSVPELKASIEKGVKFIRVHDKDAVDEKTLKSAAEASRALHPTDKEAQKKSLRSLIGRLKESSFESSQVSQQGILEEIADTMKNVQVEQQPVTTGKITNPLHMKRAKIAIRHEVFEEALMRGIPEKEARELAEKATTFAEERLKNPLISEPIKYKAEKPASEVKSEKLKDMSKHVEDLFQKALDIFDKTFNETDYKSWPGIASSKPVIPDPSTSTLFDVFDAKHDLKIFTNPSLKTHELAFWKQYDYDRARIVNKALGPNNAFEEMIQWTEEGKMWPYPINNEYQLGEELNVPFTEHIFLEKYLDKYNLPKTGPIAQFMELVSVGLSKNPYMTAEKKRNHMEWFANYFNKEQIERVHFLHEKEQSVLVEET</sequence>
<keyword evidence="6" id="KW-0560">Oxidoreductase</keyword>
<evidence type="ECO:0000259" key="9">
    <source>
        <dbReference type="Pfam" id="PF00056"/>
    </source>
</evidence>
<evidence type="ECO:0000256" key="3">
    <source>
        <dbReference type="ARBA" id="ARBA00012995"/>
    </source>
</evidence>
<evidence type="ECO:0000313" key="11">
    <source>
        <dbReference type="Proteomes" id="UP000887540"/>
    </source>
</evidence>
<keyword evidence="11" id="KW-1185">Reference proteome</keyword>
<dbReference type="Pfam" id="PF02866">
    <property type="entry name" value="Ldh_1_C"/>
    <property type="match status" value="1"/>
</dbReference>
<evidence type="ECO:0000256" key="1">
    <source>
        <dbReference type="ARBA" id="ARBA00008824"/>
    </source>
</evidence>
<comment type="similarity">
    <text evidence="1">Belongs to the LDH/MDH superfamily. MDH type 1 family.</text>
</comment>
<comment type="subunit">
    <text evidence="2">Homodimer.</text>
</comment>
<dbReference type="WBParaSite" id="ACRNAN_scaffold12203.g30268.t1">
    <property type="protein sequence ID" value="ACRNAN_scaffold12203.g30268.t1"/>
    <property type="gene ID" value="ACRNAN_scaffold12203.g30268"/>
</dbReference>
<protein>
    <recommendedName>
        <fullName evidence="4">Malate dehydrogenase, mitochondrial</fullName>
        <ecNumber evidence="3">1.1.1.37</ecNumber>
    </recommendedName>
</protein>
<dbReference type="Gene3D" id="3.40.50.720">
    <property type="entry name" value="NAD(P)-binding Rossmann-like Domain"/>
    <property type="match status" value="1"/>
</dbReference>
<organism evidence="11 12">
    <name type="scientific">Acrobeloides nanus</name>
    <dbReference type="NCBI Taxonomy" id="290746"/>
    <lineage>
        <taxon>Eukaryota</taxon>
        <taxon>Metazoa</taxon>
        <taxon>Ecdysozoa</taxon>
        <taxon>Nematoda</taxon>
        <taxon>Chromadorea</taxon>
        <taxon>Rhabditida</taxon>
        <taxon>Tylenchina</taxon>
        <taxon>Cephalobomorpha</taxon>
        <taxon>Cephaloboidea</taxon>
        <taxon>Cephalobidae</taxon>
        <taxon>Acrobeloides</taxon>
    </lineage>
</organism>
<keyword evidence="7" id="KW-0520">NAD</keyword>
<dbReference type="InterPro" id="IPR022383">
    <property type="entry name" value="Lactate/malate_DH_C"/>
</dbReference>
<proteinExistence type="inferred from homology"/>
<dbReference type="Pfam" id="PF15433">
    <property type="entry name" value="MRP-S31"/>
    <property type="match status" value="1"/>
</dbReference>
<dbReference type="FunFam" id="3.40.50.720:FF:000013">
    <property type="entry name" value="Malate dehydrogenase"/>
    <property type="match status" value="1"/>
</dbReference>
<dbReference type="PANTHER" id="PTHR11540">
    <property type="entry name" value="MALATE AND LACTATE DEHYDROGENASE"/>
    <property type="match status" value="1"/>
</dbReference>
<keyword evidence="5" id="KW-0816">Tricarboxylic acid cycle</keyword>
<evidence type="ECO:0000259" key="10">
    <source>
        <dbReference type="Pfam" id="PF02866"/>
    </source>
</evidence>
<dbReference type="GO" id="GO:0006099">
    <property type="term" value="P:tricarboxylic acid cycle"/>
    <property type="evidence" value="ECO:0007669"/>
    <property type="project" value="UniProtKB-KW"/>
</dbReference>
<dbReference type="InterPro" id="IPR015955">
    <property type="entry name" value="Lactate_DH/Glyco_Ohase_4_C"/>
</dbReference>
<comment type="catalytic activity">
    <reaction evidence="8">
        <text>(S)-malate + NAD(+) = oxaloacetate + NADH + H(+)</text>
        <dbReference type="Rhea" id="RHEA:21432"/>
        <dbReference type="ChEBI" id="CHEBI:15378"/>
        <dbReference type="ChEBI" id="CHEBI:15589"/>
        <dbReference type="ChEBI" id="CHEBI:16452"/>
        <dbReference type="ChEBI" id="CHEBI:57540"/>
        <dbReference type="ChEBI" id="CHEBI:57945"/>
        <dbReference type="EC" id="1.1.1.37"/>
    </reaction>
</comment>
<dbReference type="GO" id="GO:0003735">
    <property type="term" value="F:structural constituent of ribosome"/>
    <property type="evidence" value="ECO:0007669"/>
    <property type="project" value="InterPro"/>
</dbReference>
<evidence type="ECO:0000256" key="2">
    <source>
        <dbReference type="ARBA" id="ARBA00011738"/>
    </source>
</evidence>
<dbReference type="InterPro" id="IPR026299">
    <property type="entry name" value="MRP-S31"/>
</dbReference>
<dbReference type="AlphaFoldDB" id="A0A914CLP2"/>
<accession>A0A914CLP2</accession>
<dbReference type="InterPro" id="IPR036291">
    <property type="entry name" value="NAD(P)-bd_dom_sf"/>
</dbReference>
<dbReference type="GO" id="GO:0030060">
    <property type="term" value="F:L-malate dehydrogenase (NAD+) activity"/>
    <property type="evidence" value="ECO:0007669"/>
    <property type="project" value="UniProtKB-EC"/>
</dbReference>
<evidence type="ECO:0000256" key="5">
    <source>
        <dbReference type="ARBA" id="ARBA00022532"/>
    </source>
</evidence>
<evidence type="ECO:0000256" key="4">
    <source>
        <dbReference type="ARBA" id="ARBA00016075"/>
    </source>
</evidence>
<evidence type="ECO:0000256" key="7">
    <source>
        <dbReference type="ARBA" id="ARBA00023027"/>
    </source>
</evidence>
<dbReference type="FunFam" id="3.90.110.10:FF:000001">
    <property type="entry name" value="Malate dehydrogenase"/>
    <property type="match status" value="1"/>
</dbReference>
<evidence type="ECO:0000313" key="12">
    <source>
        <dbReference type="WBParaSite" id="ACRNAN_scaffold12203.g30268.t1"/>
    </source>
</evidence>
<dbReference type="GO" id="GO:0005763">
    <property type="term" value="C:mitochondrial small ribosomal subunit"/>
    <property type="evidence" value="ECO:0007669"/>
    <property type="project" value="InterPro"/>
</dbReference>
<feature type="domain" description="Lactate/malate dehydrogenase C-terminal" evidence="10">
    <location>
        <begin position="159"/>
        <end position="322"/>
    </location>
</feature>
<dbReference type="EC" id="1.1.1.37" evidence="3"/>
<evidence type="ECO:0000256" key="6">
    <source>
        <dbReference type="ARBA" id="ARBA00023002"/>
    </source>
</evidence>
<dbReference type="CDD" id="cd01337">
    <property type="entry name" value="MDH_glyoxysomal_mitochondrial"/>
    <property type="match status" value="1"/>
</dbReference>